<evidence type="ECO:0000313" key="2">
    <source>
        <dbReference type="Proteomes" id="UP001470230"/>
    </source>
</evidence>
<dbReference type="EMBL" id="JAPFFF010000007">
    <property type="protein sequence ID" value="KAK8886218.1"/>
    <property type="molecule type" value="Genomic_DNA"/>
</dbReference>
<dbReference type="Proteomes" id="UP001470230">
    <property type="component" value="Unassembled WGS sequence"/>
</dbReference>
<name>A0ABR2K5Y0_9EUKA</name>
<reference evidence="1 2" key="1">
    <citation type="submission" date="2024-04" db="EMBL/GenBank/DDBJ databases">
        <title>Tritrichomonas musculus Genome.</title>
        <authorList>
            <person name="Alves-Ferreira E."/>
            <person name="Grigg M."/>
            <person name="Lorenzi H."/>
            <person name="Galac M."/>
        </authorList>
    </citation>
    <scope>NUCLEOTIDE SEQUENCE [LARGE SCALE GENOMIC DNA]</scope>
    <source>
        <strain evidence="1 2">EAF2021</strain>
    </source>
</reference>
<accession>A0ABR2K5Y0</accession>
<sequence>MIQVINNPELYEAEIVVGKNCLTFITKSNYGTVRYKFYNKYVQFIESPSVRGKVGNHYSDWIDNPEQILKESISKCVETGLLRLEITFYIQNCAVTQD</sequence>
<comment type="caution">
    <text evidence="1">The sequence shown here is derived from an EMBL/GenBank/DDBJ whole genome shotgun (WGS) entry which is preliminary data.</text>
</comment>
<keyword evidence="2" id="KW-1185">Reference proteome</keyword>
<gene>
    <name evidence="1" type="ORF">M9Y10_041677</name>
</gene>
<organism evidence="1 2">
    <name type="scientific">Tritrichomonas musculus</name>
    <dbReference type="NCBI Taxonomy" id="1915356"/>
    <lineage>
        <taxon>Eukaryota</taxon>
        <taxon>Metamonada</taxon>
        <taxon>Parabasalia</taxon>
        <taxon>Tritrichomonadida</taxon>
        <taxon>Tritrichomonadidae</taxon>
        <taxon>Tritrichomonas</taxon>
    </lineage>
</organism>
<protein>
    <submittedName>
        <fullName evidence="1">Uncharacterized protein</fullName>
    </submittedName>
</protein>
<evidence type="ECO:0000313" key="1">
    <source>
        <dbReference type="EMBL" id="KAK8886218.1"/>
    </source>
</evidence>
<proteinExistence type="predicted"/>